<name>A0A5S5D2X5_9ACTN</name>
<reference evidence="3 4" key="1">
    <citation type="submission" date="2019-07" db="EMBL/GenBank/DDBJ databases">
        <title>Genomic Encyclopedia of Archaeal and Bacterial Type Strains, Phase II (KMG-II): from individual species to whole genera.</title>
        <authorList>
            <person name="Goeker M."/>
        </authorList>
    </citation>
    <scope>NUCLEOTIDE SEQUENCE [LARGE SCALE GENOMIC DNA]</scope>
    <source>
        <strain evidence="3 4">DSM 46842</strain>
    </source>
</reference>
<dbReference type="InterPro" id="IPR004360">
    <property type="entry name" value="Glyas_Fos-R_dOase_dom"/>
</dbReference>
<evidence type="ECO:0000313" key="4">
    <source>
        <dbReference type="Proteomes" id="UP000322499"/>
    </source>
</evidence>
<gene>
    <name evidence="3" type="ORF">BD833_102221</name>
</gene>
<feature type="domain" description="VOC" evidence="2">
    <location>
        <begin position="6"/>
        <end position="126"/>
    </location>
</feature>
<evidence type="ECO:0000256" key="1">
    <source>
        <dbReference type="SAM" id="MobiDB-lite"/>
    </source>
</evidence>
<dbReference type="PROSITE" id="PS51819">
    <property type="entry name" value="VOC"/>
    <property type="match status" value="1"/>
</dbReference>
<keyword evidence="3" id="KW-0223">Dioxygenase</keyword>
<dbReference type="Pfam" id="PF00903">
    <property type="entry name" value="Glyoxalase"/>
    <property type="match status" value="1"/>
</dbReference>
<proteinExistence type="predicted"/>
<comment type="caution">
    <text evidence="3">The sequence shown here is derived from an EMBL/GenBank/DDBJ whole genome shotgun (WGS) entry which is preliminary data.</text>
</comment>
<feature type="region of interest" description="Disordered" evidence="1">
    <location>
        <begin position="83"/>
        <end position="108"/>
    </location>
</feature>
<dbReference type="GO" id="GO:0051213">
    <property type="term" value="F:dioxygenase activity"/>
    <property type="evidence" value="ECO:0007669"/>
    <property type="project" value="UniProtKB-KW"/>
</dbReference>
<dbReference type="SUPFAM" id="SSF54593">
    <property type="entry name" value="Glyoxalase/Bleomycin resistance protein/Dihydroxybiphenyl dioxygenase"/>
    <property type="match status" value="1"/>
</dbReference>
<accession>A0A5S5D2X5</accession>
<dbReference type="RefSeq" id="WP_166531819.1">
    <property type="nucleotide sequence ID" value="NZ_VNHW01000002.1"/>
</dbReference>
<evidence type="ECO:0000313" key="3">
    <source>
        <dbReference type="EMBL" id="TYP89744.1"/>
    </source>
</evidence>
<dbReference type="AlphaFoldDB" id="A0A5S5D2X5"/>
<sequence>MPSPTALHHMIVLVEHRDAAAAWFVELLDLRPPWENGFFQSVQLDDELVLNFAAAPAPVEPQHYAFLVADERFDAIQARFDADGTPYQADPPGRRPGEVGAVNPDGSGRRMYFRGPSGHLLEVLTARYTDVPAGSAAG</sequence>
<evidence type="ECO:0000259" key="2">
    <source>
        <dbReference type="PROSITE" id="PS51819"/>
    </source>
</evidence>
<dbReference type="InterPro" id="IPR037523">
    <property type="entry name" value="VOC_core"/>
</dbReference>
<keyword evidence="4" id="KW-1185">Reference proteome</keyword>
<dbReference type="Gene3D" id="3.10.180.10">
    <property type="entry name" value="2,3-Dihydroxybiphenyl 1,2-Dioxygenase, domain 1"/>
    <property type="match status" value="1"/>
</dbReference>
<organism evidence="3 4">
    <name type="scientific">Blastococcus xanthinilyticus</name>
    <dbReference type="NCBI Taxonomy" id="1564164"/>
    <lineage>
        <taxon>Bacteria</taxon>
        <taxon>Bacillati</taxon>
        <taxon>Actinomycetota</taxon>
        <taxon>Actinomycetes</taxon>
        <taxon>Geodermatophilales</taxon>
        <taxon>Geodermatophilaceae</taxon>
        <taxon>Blastococcus</taxon>
    </lineage>
</organism>
<keyword evidence="3" id="KW-0560">Oxidoreductase</keyword>
<protein>
    <submittedName>
        <fullName evidence="3">Glyoxalase/bleomycin resistance protein/dioxygenase superfamily protein</fullName>
    </submittedName>
</protein>
<dbReference type="EMBL" id="VNHW01000002">
    <property type="protein sequence ID" value="TYP89744.1"/>
    <property type="molecule type" value="Genomic_DNA"/>
</dbReference>
<dbReference type="InterPro" id="IPR029068">
    <property type="entry name" value="Glyas_Bleomycin-R_OHBP_Dase"/>
</dbReference>
<dbReference type="Proteomes" id="UP000322499">
    <property type="component" value="Unassembled WGS sequence"/>
</dbReference>